<feature type="compositionally biased region" description="Basic and acidic residues" evidence="1">
    <location>
        <begin position="1"/>
        <end position="11"/>
    </location>
</feature>
<reference evidence="2" key="1">
    <citation type="submission" date="2023-10" db="EMBL/GenBank/DDBJ databases">
        <authorList>
            <person name="Domelevo Entfellner J.-B."/>
        </authorList>
    </citation>
    <scope>NUCLEOTIDE SEQUENCE</scope>
</reference>
<evidence type="ECO:0000313" key="2">
    <source>
        <dbReference type="EMBL" id="CAJ1949288.1"/>
    </source>
</evidence>
<keyword evidence="3" id="KW-1185">Reference proteome</keyword>
<evidence type="ECO:0000313" key="3">
    <source>
        <dbReference type="Proteomes" id="UP001189624"/>
    </source>
</evidence>
<sequence>MELDKTREERRQGHKREKKRKKSINGAASYIGFSASKCHTPSKTPFKIIQAALTRPPPTLLQFTSLPLTLYLIIIKQLFDHTLIWDLDLRASDVFGCFAWASI</sequence>
<proteinExistence type="predicted"/>
<protein>
    <submittedName>
        <fullName evidence="2">Uncharacterized protein</fullName>
    </submittedName>
</protein>
<dbReference type="EMBL" id="OY731401">
    <property type="protein sequence ID" value="CAJ1949288.1"/>
    <property type="molecule type" value="Genomic_DNA"/>
</dbReference>
<gene>
    <name evidence="2" type="ORF">AYBTSS11_LOCUS13648</name>
</gene>
<feature type="region of interest" description="Disordered" evidence="1">
    <location>
        <begin position="1"/>
        <end position="25"/>
    </location>
</feature>
<feature type="compositionally biased region" description="Basic residues" evidence="1">
    <location>
        <begin position="12"/>
        <end position="23"/>
    </location>
</feature>
<evidence type="ECO:0000256" key="1">
    <source>
        <dbReference type="SAM" id="MobiDB-lite"/>
    </source>
</evidence>
<dbReference type="AlphaFoldDB" id="A0AA86SSF2"/>
<organism evidence="2 3">
    <name type="scientific">Sphenostylis stenocarpa</name>
    <dbReference type="NCBI Taxonomy" id="92480"/>
    <lineage>
        <taxon>Eukaryota</taxon>
        <taxon>Viridiplantae</taxon>
        <taxon>Streptophyta</taxon>
        <taxon>Embryophyta</taxon>
        <taxon>Tracheophyta</taxon>
        <taxon>Spermatophyta</taxon>
        <taxon>Magnoliopsida</taxon>
        <taxon>eudicotyledons</taxon>
        <taxon>Gunneridae</taxon>
        <taxon>Pentapetalae</taxon>
        <taxon>rosids</taxon>
        <taxon>fabids</taxon>
        <taxon>Fabales</taxon>
        <taxon>Fabaceae</taxon>
        <taxon>Papilionoideae</taxon>
        <taxon>50 kb inversion clade</taxon>
        <taxon>NPAAA clade</taxon>
        <taxon>indigoferoid/millettioid clade</taxon>
        <taxon>Phaseoleae</taxon>
        <taxon>Sphenostylis</taxon>
    </lineage>
</organism>
<dbReference type="Gramene" id="rna-AYBTSS11_LOCUS13648">
    <property type="protein sequence ID" value="CAJ1949288.1"/>
    <property type="gene ID" value="gene-AYBTSS11_LOCUS13648"/>
</dbReference>
<dbReference type="Proteomes" id="UP001189624">
    <property type="component" value="Chromosome 4"/>
</dbReference>
<accession>A0AA86SSF2</accession>
<name>A0AA86SSF2_9FABA</name>